<feature type="transmembrane region" description="Helical" evidence="10">
    <location>
        <begin position="222"/>
        <end position="248"/>
    </location>
</feature>
<evidence type="ECO:0000256" key="8">
    <source>
        <dbReference type="ARBA" id="ARBA00023004"/>
    </source>
</evidence>
<name>A0AA43Y520_CLOBO</name>
<keyword evidence="6 10" id="KW-0812">Transmembrane</keyword>
<dbReference type="GO" id="GO:0005886">
    <property type="term" value="C:plasma membrane"/>
    <property type="evidence" value="ECO:0007669"/>
    <property type="project" value="UniProtKB-SubCell"/>
</dbReference>
<feature type="transmembrane region" description="Helical" evidence="10">
    <location>
        <begin position="268"/>
        <end position="286"/>
    </location>
</feature>
<comment type="subcellular location">
    <subcellularLocation>
        <location evidence="1">Cell membrane</location>
        <topology evidence="1">Multi-pass membrane protein</topology>
    </subcellularLocation>
</comment>
<feature type="transmembrane region" description="Helical" evidence="10">
    <location>
        <begin position="133"/>
        <end position="155"/>
    </location>
</feature>
<dbReference type="Gene3D" id="1.10.3470.10">
    <property type="entry name" value="ABC transporter involved in vitamin B12 uptake, BtuC"/>
    <property type="match status" value="1"/>
</dbReference>
<feature type="transmembrane region" description="Helical" evidence="10">
    <location>
        <begin position="6"/>
        <end position="28"/>
    </location>
</feature>
<evidence type="ECO:0000256" key="2">
    <source>
        <dbReference type="ARBA" id="ARBA00007935"/>
    </source>
</evidence>
<dbReference type="PANTHER" id="PTHR30472:SF27">
    <property type="entry name" value="PETROBACTIN IMPORT SYSTEM PERMEASE PROTEIN YCLN"/>
    <property type="match status" value="1"/>
</dbReference>
<dbReference type="AlphaFoldDB" id="A0AA43Y520"/>
<dbReference type="GO" id="GO:0022857">
    <property type="term" value="F:transmembrane transporter activity"/>
    <property type="evidence" value="ECO:0007669"/>
    <property type="project" value="InterPro"/>
</dbReference>
<evidence type="ECO:0000256" key="3">
    <source>
        <dbReference type="ARBA" id="ARBA00022448"/>
    </source>
</evidence>
<dbReference type="Pfam" id="PF01032">
    <property type="entry name" value="FecCD"/>
    <property type="match status" value="1"/>
</dbReference>
<evidence type="ECO:0000256" key="9">
    <source>
        <dbReference type="ARBA" id="ARBA00023136"/>
    </source>
</evidence>
<feature type="transmembrane region" description="Helical" evidence="10">
    <location>
        <begin position="90"/>
        <end position="121"/>
    </location>
</feature>
<dbReference type="EMBL" id="SWRJ01000001">
    <property type="protein sequence ID" value="NFI20401.1"/>
    <property type="molecule type" value="Genomic_DNA"/>
</dbReference>
<evidence type="ECO:0000256" key="5">
    <source>
        <dbReference type="ARBA" id="ARBA00022496"/>
    </source>
</evidence>
<evidence type="ECO:0000256" key="4">
    <source>
        <dbReference type="ARBA" id="ARBA00022475"/>
    </source>
</evidence>
<dbReference type="SUPFAM" id="SSF81345">
    <property type="entry name" value="ABC transporter involved in vitamin B12 uptake, BtuC"/>
    <property type="match status" value="1"/>
</dbReference>
<dbReference type="GO" id="GO:0033214">
    <property type="term" value="P:siderophore-iron import into cell"/>
    <property type="evidence" value="ECO:0007669"/>
    <property type="project" value="TreeGrafter"/>
</dbReference>
<evidence type="ECO:0000256" key="6">
    <source>
        <dbReference type="ARBA" id="ARBA00022692"/>
    </source>
</evidence>
<reference evidence="11 12" key="1">
    <citation type="submission" date="2019-04" db="EMBL/GenBank/DDBJ databases">
        <title>Genome sequencing of Clostridium botulinum Groups I-IV and Clostridium butyricum.</title>
        <authorList>
            <person name="Brunt J."/>
            <person name="Van Vliet A.H.M."/>
            <person name="Stringer S.C."/>
            <person name="Carter A.T."/>
            <person name="Peck M.W."/>
        </authorList>
    </citation>
    <scope>NUCLEOTIDE SEQUENCE [LARGE SCALE GENOMIC DNA]</scope>
    <source>
        <strain evidence="11 12">IFR 15/034</strain>
    </source>
</reference>
<proteinExistence type="inferred from homology"/>
<evidence type="ECO:0000256" key="10">
    <source>
        <dbReference type="SAM" id="Phobius"/>
    </source>
</evidence>
<comment type="caution">
    <text evidence="11">The sequence shown here is derived from an EMBL/GenBank/DDBJ whole genome shotgun (WGS) entry which is preliminary data.</text>
</comment>
<keyword evidence="4" id="KW-1003">Cell membrane</keyword>
<keyword evidence="9 10" id="KW-0472">Membrane</keyword>
<dbReference type="PANTHER" id="PTHR30472">
    <property type="entry name" value="FERRIC ENTEROBACTIN TRANSPORT SYSTEM PERMEASE PROTEIN"/>
    <property type="match status" value="1"/>
</dbReference>
<sequence length="317" mass="34861">MKKRYLILALIILSICSIFIGVKDISFIDIFNSDDVKLKVLLISRIPRLISIIVVGVSMSIAGLIMQQISRNKFVSPDTASTIDSAKLGVLVALMIFSSATITEKMIVSFIFSLLGTFLFMKILKKIKVKNSIFIPLVGIMLGNIIDSITTFFAYKYDLIQSIASWLQGDFSLIIKGNYELIYFSLPLVVIAFIYANKFTVAGMGEDFSKNLGVNYNRIINIGLVIVALISSLVVITVGKIPFLGLIVPNIVTLYKGDNLKNSLCSTALLGAVFLLGCDILGRLVIYPYEISIGLVVGVIGSIVFLYLLFRRNGNEV</sequence>
<evidence type="ECO:0000313" key="12">
    <source>
        <dbReference type="Proteomes" id="UP000482543"/>
    </source>
</evidence>
<evidence type="ECO:0000313" key="11">
    <source>
        <dbReference type="EMBL" id="NFI20401.1"/>
    </source>
</evidence>
<dbReference type="InterPro" id="IPR037294">
    <property type="entry name" value="ABC_BtuC-like"/>
</dbReference>
<evidence type="ECO:0000256" key="7">
    <source>
        <dbReference type="ARBA" id="ARBA00022989"/>
    </source>
</evidence>
<gene>
    <name evidence="11" type="ORF">FC964_03210</name>
</gene>
<dbReference type="Proteomes" id="UP000482543">
    <property type="component" value="Unassembled WGS sequence"/>
</dbReference>
<keyword evidence="8" id="KW-0408">Iron</keyword>
<evidence type="ECO:0000256" key="1">
    <source>
        <dbReference type="ARBA" id="ARBA00004651"/>
    </source>
</evidence>
<dbReference type="InterPro" id="IPR000522">
    <property type="entry name" value="ABC_transptr_permease_BtuC"/>
</dbReference>
<feature type="transmembrane region" description="Helical" evidence="10">
    <location>
        <begin position="49"/>
        <end position="70"/>
    </location>
</feature>
<keyword evidence="5" id="KW-0410">Iron transport</keyword>
<feature type="transmembrane region" description="Helical" evidence="10">
    <location>
        <begin position="181"/>
        <end position="201"/>
    </location>
</feature>
<keyword evidence="7 10" id="KW-1133">Transmembrane helix</keyword>
<dbReference type="CDD" id="cd06550">
    <property type="entry name" value="TM_ABC_iron-siderophores_like"/>
    <property type="match status" value="1"/>
</dbReference>
<keyword evidence="3" id="KW-0813">Transport</keyword>
<organism evidence="11 12">
    <name type="scientific">Clostridium botulinum</name>
    <dbReference type="NCBI Taxonomy" id="1491"/>
    <lineage>
        <taxon>Bacteria</taxon>
        <taxon>Bacillati</taxon>
        <taxon>Bacillota</taxon>
        <taxon>Clostridia</taxon>
        <taxon>Eubacteriales</taxon>
        <taxon>Clostridiaceae</taxon>
        <taxon>Clostridium</taxon>
    </lineage>
</organism>
<feature type="transmembrane region" description="Helical" evidence="10">
    <location>
        <begin position="293"/>
        <end position="310"/>
    </location>
</feature>
<dbReference type="FunFam" id="1.10.3470.10:FF:000004">
    <property type="entry name" value="Iron compound ABC transporter, permease"/>
    <property type="match status" value="1"/>
</dbReference>
<protein>
    <submittedName>
        <fullName evidence="11">ABC transporter permease</fullName>
    </submittedName>
</protein>
<keyword evidence="5" id="KW-0406">Ion transport</keyword>
<comment type="similarity">
    <text evidence="2">Belongs to the binding-protein-dependent transport system permease family. FecCD subfamily.</text>
</comment>
<accession>A0AA43Y520</accession>